<keyword evidence="2" id="KW-0238">DNA-binding</keyword>
<dbReference type="InterPro" id="IPR011075">
    <property type="entry name" value="TetR_C"/>
</dbReference>
<dbReference type="PANTHER" id="PTHR47506:SF1">
    <property type="entry name" value="HTH-TYPE TRANSCRIPTIONAL REGULATOR YJDC"/>
    <property type="match status" value="1"/>
</dbReference>
<feature type="domain" description="HTH tetR-type" evidence="4">
    <location>
        <begin position="15"/>
        <end position="56"/>
    </location>
</feature>
<evidence type="ECO:0000256" key="3">
    <source>
        <dbReference type="ARBA" id="ARBA00023163"/>
    </source>
</evidence>
<accession>A0A085B626</accession>
<sequence>MPRNKEFDYNEKLETVRNLFWKKGYNATSMHDIVATMNLNRSSIYDTYGNKHDLFLKCLSNYASFKERQYLEASKVKGKAIEALEYVIRDVVNQTLADDKACLIVNTIFEVAPADKEVKNLLQKSGNALQSILENLIAQAKKDGDIKSQTSALVIARYILASFSSYWSHYILNQNKQEVLEMVDFLTEQIKR</sequence>
<keyword evidence="7" id="KW-1185">Reference proteome</keyword>
<dbReference type="InterPro" id="IPR001647">
    <property type="entry name" value="HTH_TetR"/>
</dbReference>
<dbReference type="STRING" id="421072.SAMN04488097_1085"/>
<dbReference type="RefSeq" id="WP_019974520.1">
    <property type="nucleotide sequence ID" value="NZ_FOFI01000001.1"/>
</dbReference>
<feature type="domain" description="Tetracyclin repressor-like C-terminal" evidence="5">
    <location>
        <begin position="99"/>
        <end position="177"/>
    </location>
</feature>
<evidence type="ECO:0000313" key="7">
    <source>
        <dbReference type="Proteomes" id="UP000028623"/>
    </source>
</evidence>
<dbReference type="SUPFAM" id="SSF46689">
    <property type="entry name" value="Homeodomain-like"/>
    <property type="match status" value="1"/>
</dbReference>
<dbReference type="AlphaFoldDB" id="A0A085B626"/>
<evidence type="ECO:0000313" key="6">
    <source>
        <dbReference type="EMBL" id="KFC17921.1"/>
    </source>
</evidence>
<evidence type="ECO:0000256" key="1">
    <source>
        <dbReference type="ARBA" id="ARBA00023015"/>
    </source>
</evidence>
<dbReference type="PANTHER" id="PTHR47506">
    <property type="entry name" value="TRANSCRIPTIONAL REGULATORY PROTEIN"/>
    <property type="match status" value="1"/>
</dbReference>
<dbReference type="GeneID" id="84649236"/>
<keyword evidence="1" id="KW-0805">Transcription regulation</keyword>
<dbReference type="InterPro" id="IPR009057">
    <property type="entry name" value="Homeodomain-like_sf"/>
</dbReference>
<dbReference type="SUPFAM" id="SSF48498">
    <property type="entry name" value="Tetracyclin repressor-like, C-terminal domain"/>
    <property type="match status" value="1"/>
</dbReference>
<gene>
    <name evidence="6" type="ORF">IO89_19155</name>
</gene>
<protein>
    <submittedName>
        <fullName evidence="6">TetR family transcriptional regulator</fullName>
    </submittedName>
</protein>
<dbReference type="Gene3D" id="1.10.10.60">
    <property type="entry name" value="Homeodomain-like"/>
    <property type="match status" value="1"/>
</dbReference>
<dbReference type="EMBL" id="JPLY01000009">
    <property type="protein sequence ID" value="KFC17921.1"/>
    <property type="molecule type" value="Genomic_DNA"/>
</dbReference>
<dbReference type="Pfam" id="PF16925">
    <property type="entry name" value="TetR_C_13"/>
    <property type="match status" value="1"/>
</dbReference>
<keyword evidence="3" id="KW-0804">Transcription</keyword>
<evidence type="ECO:0000256" key="2">
    <source>
        <dbReference type="ARBA" id="ARBA00023125"/>
    </source>
</evidence>
<proteinExistence type="predicted"/>
<dbReference type="Pfam" id="PF00440">
    <property type="entry name" value="TetR_N"/>
    <property type="match status" value="1"/>
</dbReference>
<organism evidence="6 7">
    <name type="scientific">Epilithonimonas lactis</name>
    <dbReference type="NCBI Taxonomy" id="421072"/>
    <lineage>
        <taxon>Bacteria</taxon>
        <taxon>Pseudomonadati</taxon>
        <taxon>Bacteroidota</taxon>
        <taxon>Flavobacteriia</taxon>
        <taxon>Flavobacteriales</taxon>
        <taxon>Weeksellaceae</taxon>
        <taxon>Chryseobacterium group</taxon>
        <taxon>Epilithonimonas</taxon>
    </lineage>
</organism>
<reference evidence="6 7" key="1">
    <citation type="submission" date="2014-07" db="EMBL/GenBank/DDBJ databases">
        <title>Epilithonimonas lactis LMG 22401 Genome.</title>
        <authorList>
            <person name="Pipes S.E."/>
            <person name="Stropko S.J."/>
        </authorList>
    </citation>
    <scope>NUCLEOTIDE SEQUENCE [LARGE SCALE GENOMIC DNA]</scope>
    <source>
        <strain evidence="6 7">LMG 24401</strain>
    </source>
</reference>
<name>A0A085B626_9FLAO</name>
<evidence type="ECO:0000259" key="5">
    <source>
        <dbReference type="Pfam" id="PF16925"/>
    </source>
</evidence>
<dbReference type="Proteomes" id="UP000028623">
    <property type="component" value="Unassembled WGS sequence"/>
</dbReference>
<dbReference type="OrthoDB" id="9795242at2"/>
<evidence type="ECO:0000259" key="4">
    <source>
        <dbReference type="Pfam" id="PF00440"/>
    </source>
</evidence>
<comment type="caution">
    <text evidence="6">The sequence shown here is derived from an EMBL/GenBank/DDBJ whole genome shotgun (WGS) entry which is preliminary data.</text>
</comment>
<dbReference type="eggNOG" id="COG1309">
    <property type="taxonomic scope" value="Bacteria"/>
</dbReference>
<dbReference type="GO" id="GO:0003677">
    <property type="term" value="F:DNA binding"/>
    <property type="evidence" value="ECO:0007669"/>
    <property type="project" value="UniProtKB-KW"/>
</dbReference>
<dbReference type="Gene3D" id="1.10.357.10">
    <property type="entry name" value="Tetracycline Repressor, domain 2"/>
    <property type="match status" value="1"/>
</dbReference>
<dbReference type="InterPro" id="IPR036271">
    <property type="entry name" value="Tet_transcr_reg_TetR-rel_C_sf"/>
</dbReference>